<keyword evidence="8" id="KW-0934">Plastid</keyword>
<keyword evidence="14" id="KW-0175">Coiled coil</keyword>
<keyword evidence="11" id="KW-0750">Starch biosynthesis</keyword>
<dbReference type="Gramene" id="LPERR01G25000.1">
    <property type="protein sequence ID" value="LPERR01G25000.1"/>
    <property type="gene ID" value="LPERR01G25000"/>
</dbReference>
<evidence type="ECO:0000256" key="14">
    <source>
        <dbReference type="SAM" id="Coils"/>
    </source>
</evidence>
<dbReference type="Gene3D" id="3.40.50.2000">
    <property type="entry name" value="Glycogen Phosphorylase B"/>
    <property type="match status" value="2"/>
</dbReference>
<evidence type="ECO:0000256" key="3">
    <source>
        <dbReference type="ARBA" id="ARBA00004602"/>
    </source>
</evidence>
<keyword evidence="19" id="KW-1185">Reference proteome</keyword>
<evidence type="ECO:0000256" key="8">
    <source>
        <dbReference type="ARBA" id="ARBA00022640"/>
    </source>
</evidence>
<evidence type="ECO:0000256" key="10">
    <source>
        <dbReference type="ARBA" id="ARBA00022679"/>
    </source>
</evidence>
<comment type="subcellular location">
    <subcellularLocation>
        <location evidence="3">Plastid</location>
        <location evidence="3">Amyloplast</location>
    </subcellularLocation>
    <subcellularLocation>
        <location evidence="2">Plastid</location>
        <location evidence="2">Chloroplast</location>
    </subcellularLocation>
</comment>
<accession>A0A0D9V517</accession>
<dbReference type="eggNOG" id="ENOG502QQTU">
    <property type="taxonomic scope" value="Eukaryota"/>
</dbReference>
<organism evidence="18 19">
    <name type="scientific">Leersia perrieri</name>
    <dbReference type="NCBI Taxonomy" id="77586"/>
    <lineage>
        <taxon>Eukaryota</taxon>
        <taxon>Viridiplantae</taxon>
        <taxon>Streptophyta</taxon>
        <taxon>Embryophyta</taxon>
        <taxon>Tracheophyta</taxon>
        <taxon>Spermatophyta</taxon>
        <taxon>Magnoliopsida</taxon>
        <taxon>Liliopsida</taxon>
        <taxon>Poales</taxon>
        <taxon>Poaceae</taxon>
        <taxon>BOP clade</taxon>
        <taxon>Oryzoideae</taxon>
        <taxon>Oryzeae</taxon>
        <taxon>Oryzinae</taxon>
        <taxon>Leersia</taxon>
    </lineage>
</organism>
<feature type="compositionally biased region" description="Polar residues" evidence="15">
    <location>
        <begin position="942"/>
        <end position="953"/>
    </location>
</feature>
<dbReference type="GO" id="GO:0004373">
    <property type="term" value="F:alpha-1,4-glucan glucosyltransferase (UDP-glucose donor) activity"/>
    <property type="evidence" value="ECO:0007669"/>
    <property type="project" value="InterPro"/>
</dbReference>
<keyword evidence="13" id="KW-0035">Amyloplast</keyword>
<evidence type="ECO:0000256" key="6">
    <source>
        <dbReference type="ARBA" id="ARBA00012588"/>
    </source>
</evidence>
<dbReference type="NCBIfam" id="TIGR02095">
    <property type="entry name" value="glgA"/>
    <property type="match status" value="1"/>
</dbReference>
<dbReference type="InterPro" id="IPR013534">
    <property type="entry name" value="Starch_synth_cat_dom"/>
</dbReference>
<evidence type="ECO:0000256" key="1">
    <source>
        <dbReference type="ARBA" id="ARBA00001478"/>
    </source>
</evidence>
<evidence type="ECO:0000256" key="12">
    <source>
        <dbReference type="ARBA" id="ARBA00022946"/>
    </source>
</evidence>
<feature type="compositionally biased region" description="Basic and acidic residues" evidence="15">
    <location>
        <begin position="932"/>
        <end position="941"/>
    </location>
</feature>
<dbReference type="HAMAP" id="MF_00484">
    <property type="entry name" value="Glycogen_synth"/>
    <property type="match status" value="1"/>
</dbReference>
<feature type="coiled-coil region" evidence="14">
    <location>
        <begin position="376"/>
        <end position="403"/>
    </location>
</feature>
<evidence type="ECO:0000256" key="5">
    <source>
        <dbReference type="ARBA" id="ARBA00010281"/>
    </source>
</evidence>
<keyword evidence="12" id="KW-0809">Transit peptide</keyword>
<evidence type="ECO:0000256" key="7">
    <source>
        <dbReference type="ARBA" id="ARBA00022528"/>
    </source>
</evidence>
<dbReference type="InterPro" id="IPR011835">
    <property type="entry name" value="GS/SS"/>
</dbReference>
<evidence type="ECO:0000259" key="17">
    <source>
        <dbReference type="Pfam" id="PF08323"/>
    </source>
</evidence>
<dbReference type="Pfam" id="PF08323">
    <property type="entry name" value="Glyco_transf_5"/>
    <property type="match status" value="1"/>
</dbReference>
<reference evidence="18 19" key="1">
    <citation type="submission" date="2012-08" db="EMBL/GenBank/DDBJ databases">
        <title>Oryza genome evolution.</title>
        <authorList>
            <person name="Wing R.A."/>
        </authorList>
    </citation>
    <scope>NUCLEOTIDE SEQUENCE</scope>
</reference>
<feature type="region of interest" description="Disordered" evidence="15">
    <location>
        <begin position="932"/>
        <end position="955"/>
    </location>
</feature>
<comment type="similarity">
    <text evidence="5">Belongs to the glycosyltransferase 1 family. Bacterial/plant glycogen synthase subfamily.</text>
</comment>
<comment type="pathway">
    <text evidence="4">Glycan biosynthesis; starch biosynthesis.</text>
</comment>
<dbReference type="CDD" id="cd03791">
    <property type="entry name" value="GT5_Glycogen_synthase_DULL1-like"/>
    <property type="match status" value="1"/>
</dbReference>
<dbReference type="PANTHER" id="PTHR46083">
    <property type="match status" value="1"/>
</dbReference>
<evidence type="ECO:0000256" key="2">
    <source>
        <dbReference type="ARBA" id="ARBA00004229"/>
    </source>
</evidence>
<keyword evidence="7" id="KW-0150">Chloroplast</keyword>
<dbReference type="GO" id="GO:0009507">
    <property type="term" value="C:chloroplast"/>
    <property type="evidence" value="ECO:0007669"/>
    <property type="project" value="UniProtKB-SubCell"/>
</dbReference>
<feature type="domain" description="Starch synthase catalytic" evidence="17">
    <location>
        <begin position="460"/>
        <end position="664"/>
    </location>
</feature>
<dbReference type="Pfam" id="PF00534">
    <property type="entry name" value="Glycos_transf_1"/>
    <property type="match status" value="1"/>
</dbReference>
<evidence type="ECO:0000256" key="13">
    <source>
        <dbReference type="ARBA" id="ARBA00023234"/>
    </source>
</evidence>
<dbReference type="AlphaFoldDB" id="A0A0D9V517"/>
<dbReference type="PANTHER" id="PTHR46083:SF2">
    <property type="entry name" value="STARCH SYNTHASE 4, CHLOROPLASTIC_AMYLOPLASTIC-RELATED"/>
    <property type="match status" value="1"/>
</dbReference>
<evidence type="ECO:0000256" key="4">
    <source>
        <dbReference type="ARBA" id="ARBA00004727"/>
    </source>
</evidence>
<evidence type="ECO:0000259" key="16">
    <source>
        <dbReference type="Pfam" id="PF00534"/>
    </source>
</evidence>
<dbReference type="GO" id="GO:0009011">
    <property type="term" value="F:alpha-1,4-glucan glucosyltransferase (ADP-glucose donor) activity"/>
    <property type="evidence" value="ECO:0007669"/>
    <property type="project" value="UniProtKB-EC"/>
</dbReference>
<feature type="domain" description="Glycosyl transferase family 1" evidence="16">
    <location>
        <begin position="728"/>
        <end position="881"/>
    </location>
</feature>
<evidence type="ECO:0000256" key="9">
    <source>
        <dbReference type="ARBA" id="ARBA00022676"/>
    </source>
</evidence>
<dbReference type="EC" id="2.4.1.21" evidence="6"/>
<evidence type="ECO:0000313" key="18">
    <source>
        <dbReference type="EnsemblPlants" id="LPERR01G25000.1"/>
    </source>
</evidence>
<sequence>MAACGSAAAAAEYSALLSLRWGPRTRGRFAVSCRARPGNVSAQQKKKRGKNIAPKQLSSNTKLLPTTGENEQLPNTSSRTSTQPPQQNTSHENDNDGAIGQRDVNNAAIGNEQQERSKDNHFESDVQLQDLGEMIQNMEKNILLLNQARLRAIEDVDRILTEKEALEKKVNILEMKLSKTLATKGNINVDTIGDHLEKFTKEMLIESALSGGSPAHLCESPLFTEMTVLKEENRLLKVDAQFLKTKITELAEAEEFLFKLEKERSLLDATVRELESRFLVAQTDIWKVTPLQYDVWMDKVENLQRMLECLINHVEKYVALLDQHDDLQDKIDELESLLREGETSEFSPYVVELLQKKLEAAKGRHQAGFQETNIHVQVYRQLIEEFQENLGKLIEESDRLEHSASGMSSEFWSHILLMIDGWFLEQKIPNTDANMLREMAWKRDDRICEAYFACRGAKESDVGGLADVVAGLGKALQTKGHLVEIILPKYDCMQLDQITNLKVLDVVIKSYFDGNLFSNNVWTGTVEGLPVYFIEPQHPSKFFWRAQYYGEHDDFKRYSYFSRAALELLYQSGKKIDIIHCHDWQTAFVAPLYWDIYATRGFNSARICFTCHNFEYQGTAPAPDLSYCGLDVERLDRADRMQDNAHGRINVAKGGIVYSNIVTTGGHGLQDTLKMHSRKFVGILNGIDTETWNPSTDRFLAVQYSATDLQGKAANKTFLRKQLGLNTEDTSQPLVACITRLVPQKGLHLIRHAIYKTAELGGQFVLLGSSPVPHIQREFEGVADQLQKNNNIRIILKYDEALSHCIYAASDMFIIPSMFEPCGLTQMIAMRYGSVPIVRKTGGLSDSVFDFDDEKIPVELRNGFTFARTDEQDLSSCLERAFSYYSRKPMVWKQLVQKDMQIDFGWDSPASQYEDLYQSSITLHNLNERSKCSGARKEEKNIAQSSSHRSLPASSKGLKVKALHYTLRRRRRSPEIHSLTGDEVGGVGPGVVVDGISQVVGQVLEGALAGNNGLDEETEHGEHGEATVLNLLHLELGKRLGVISETKRVEAAAGVERVDDLAERTTGNAVPLNGTHEHDLASPDCKDALRVDQARVAEVIEAALAEDLLEPDGLAELNAVAGEELREDAPERAEHGPPAVDHLQLTVLGECLGVGREAGGVPTVVTGEFTCEVAWWLAGEWAEVEHAVWAVPRAAGCGGLGRWLAHGDAALAEQVGGLGQLAGESRGGECHGGSRH</sequence>
<proteinExistence type="inferred from homology"/>
<feature type="compositionally biased region" description="Polar residues" evidence="15">
    <location>
        <begin position="56"/>
        <end position="90"/>
    </location>
</feature>
<reference evidence="18" key="3">
    <citation type="submission" date="2015-04" db="UniProtKB">
        <authorList>
            <consortium name="EnsemblPlants"/>
        </authorList>
    </citation>
    <scope>IDENTIFICATION</scope>
</reference>
<feature type="region of interest" description="Disordered" evidence="15">
    <location>
        <begin position="36"/>
        <end position="102"/>
    </location>
</feature>
<keyword evidence="9" id="KW-0328">Glycosyltransferase</keyword>
<protein>
    <recommendedName>
        <fullName evidence="6">starch synthase</fullName>
        <ecNumber evidence="6">2.4.1.21</ecNumber>
    </recommendedName>
</protein>
<dbReference type="NCBIfam" id="NF001905">
    <property type="entry name" value="PRK00654.2-4"/>
    <property type="match status" value="1"/>
</dbReference>
<evidence type="ECO:0000256" key="15">
    <source>
        <dbReference type="SAM" id="MobiDB-lite"/>
    </source>
</evidence>
<dbReference type="InterPro" id="IPR001296">
    <property type="entry name" value="Glyco_trans_1"/>
</dbReference>
<name>A0A0D9V517_9ORYZ</name>
<evidence type="ECO:0000256" key="11">
    <source>
        <dbReference type="ARBA" id="ARBA00022922"/>
    </source>
</evidence>
<dbReference type="GO" id="GO:0019252">
    <property type="term" value="P:starch biosynthetic process"/>
    <property type="evidence" value="ECO:0007669"/>
    <property type="project" value="UniProtKB-UniPathway"/>
</dbReference>
<dbReference type="UniPathway" id="UPA00152"/>
<evidence type="ECO:0000313" key="19">
    <source>
        <dbReference type="Proteomes" id="UP000032180"/>
    </source>
</evidence>
<dbReference type="EnsemblPlants" id="LPERR01G25000.1">
    <property type="protein sequence ID" value="LPERR01G25000.1"/>
    <property type="gene ID" value="LPERR01G25000"/>
</dbReference>
<dbReference type="Proteomes" id="UP000032180">
    <property type="component" value="Chromosome 1"/>
</dbReference>
<keyword evidence="10" id="KW-0808">Transferase</keyword>
<dbReference type="SUPFAM" id="SSF53756">
    <property type="entry name" value="UDP-Glycosyltransferase/glycogen phosphorylase"/>
    <property type="match status" value="1"/>
</dbReference>
<dbReference type="STRING" id="77586.A0A0D9V517"/>
<dbReference type="GO" id="GO:0009501">
    <property type="term" value="C:amyloplast"/>
    <property type="evidence" value="ECO:0007669"/>
    <property type="project" value="UniProtKB-SubCell"/>
</dbReference>
<feature type="coiled-coil region" evidence="14">
    <location>
        <begin position="317"/>
        <end position="344"/>
    </location>
</feature>
<comment type="catalytic activity">
    <reaction evidence="1">
        <text>[(1-&gt;4)-alpha-D-glucosyl](n) + ADP-alpha-D-glucose = [(1-&gt;4)-alpha-D-glucosyl](n+1) + ADP + H(+)</text>
        <dbReference type="Rhea" id="RHEA:18189"/>
        <dbReference type="Rhea" id="RHEA-COMP:9584"/>
        <dbReference type="Rhea" id="RHEA-COMP:9587"/>
        <dbReference type="ChEBI" id="CHEBI:15378"/>
        <dbReference type="ChEBI" id="CHEBI:15444"/>
        <dbReference type="ChEBI" id="CHEBI:57498"/>
        <dbReference type="ChEBI" id="CHEBI:456216"/>
        <dbReference type="EC" id="2.4.1.21"/>
    </reaction>
</comment>
<reference evidence="19" key="2">
    <citation type="submission" date="2013-12" db="EMBL/GenBank/DDBJ databases">
        <authorList>
            <person name="Yu Y."/>
            <person name="Lee S."/>
            <person name="de Baynast K."/>
            <person name="Wissotski M."/>
            <person name="Liu L."/>
            <person name="Talag J."/>
            <person name="Goicoechea J."/>
            <person name="Angelova A."/>
            <person name="Jetty R."/>
            <person name="Kudrna D."/>
            <person name="Golser W."/>
            <person name="Rivera L."/>
            <person name="Zhang J."/>
            <person name="Wing R."/>
        </authorList>
    </citation>
    <scope>NUCLEOTIDE SEQUENCE</scope>
</reference>
<feature type="coiled-coil region" evidence="14">
    <location>
        <begin position="128"/>
        <end position="183"/>
    </location>
</feature>